<protein>
    <submittedName>
        <fullName evidence="1">Uncharacterized protein</fullName>
    </submittedName>
</protein>
<proteinExistence type="predicted"/>
<dbReference type="EMBL" id="LAZR01065902">
    <property type="protein sequence ID" value="KKK54628.1"/>
    <property type="molecule type" value="Genomic_DNA"/>
</dbReference>
<sequence>MAKVDKYAGMEEGERDLAIGCELAKSSDSKAKATKKKR</sequence>
<gene>
    <name evidence="1" type="ORF">LCGC14_3082800</name>
</gene>
<dbReference type="AlphaFoldDB" id="A0A0F8WDM3"/>
<accession>A0A0F8WDM3</accession>
<organism evidence="1">
    <name type="scientific">marine sediment metagenome</name>
    <dbReference type="NCBI Taxonomy" id="412755"/>
    <lineage>
        <taxon>unclassified sequences</taxon>
        <taxon>metagenomes</taxon>
        <taxon>ecological metagenomes</taxon>
    </lineage>
</organism>
<reference evidence="1" key="1">
    <citation type="journal article" date="2015" name="Nature">
        <title>Complex archaea that bridge the gap between prokaryotes and eukaryotes.</title>
        <authorList>
            <person name="Spang A."/>
            <person name="Saw J.H."/>
            <person name="Jorgensen S.L."/>
            <person name="Zaremba-Niedzwiedzka K."/>
            <person name="Martijn J."/>
            <person name="Lind A.E."/>
            <person name="van Eijk R."/>
            <person name="Schleper C."/>
            <person name="Guy L."/>
            <person name="Ettema T.J."/>
        </authorList>
    </citation>
    <scope>NUCLEOTIDE SEQUENCE</scope>
</reference>
<evidence type="ECO:0000313" key="1">
    <source>
        <dbReference type="EMBL" id="KKK54628.1"/>
    </source>
</evidence>
<name>A0A0F8WDM3_9ZZZZ</name>
<comment type="caution">
    <text evidence="1">The sequence shown here is derived from an EMBL/GenBank/DDBJ whole genome shotgun (WGS) entry which is preliminary data.</text>
</comment>